<protein>
    <submittedName>
        <fullName evidence="2">Uncharacterized protein</fullName>
    </submittedName>
</protein>
<dbReference type="AlphaFoldDB" id="A0A6S6M1T5"/>
<evidence type="ECO:0000313" key="2">
    <source>
        <dbReference type="EMBL" id="BCG47598.1"/>
    </source>
</evidence>
<dbReference type="Proteomes" id="UP000515472">
    <property type="component" value="Chromosome"/>
</dbReference>
<reference evidence="2 3" key="1">
    <citation type="submission" date="2020-06" db="EMBL/GenBank/DDBJ databases">
        <title>Interaction of electrochemicaly active bacteria, Geobacter bremensis R4 on different carbon anode.</title>
        <authorList>
            <person name="Meng L."/>
            <person name="Yoshida N."/>
        </authorList>
    </citation>
    <scope>NUCLEOTIDE SEQUENCE [LARGE SCALE GENOMIC DNA]</scope>
    <source>
        <strain evidence="2 3">R4</strain>
    </source>
</reference>
<feature type="compositionally biased region" description="Basic and acidic residues" evidence="1">
    <location>
        <begin position="31"/>
        <end position="42"/>
    </location>
</feature>
<sequence length="88" mass="8843">MKYIEGAANCKGISGALTFWGNRAVRGRMGAGKEEKRGEKKPPPSGFRGTEGAGGAMSAEPELPDQALQVVGQAGQVACRGGAGVGAP</sequence>
<evidence type="ECO:0000256" key="1">
    <source>
        <dbReference type="SAM" id="MobiDB-lite"/>
    </source>
</evidence>
<dbReference type="KEGG" id="gbn:GEOBRER4_23480"/>
<keyword evidence="3" id="KW-1185">Reference proteome</keyword>
<proteinExistence type="predicted"/>
<feature type="region of interest" description="Disordered" evidence="1">
    <location>
        <begin position="28"/>
        <end position="63"/>
    </location>
</feature>
<accession>A0A6S6M1T5</accession>
<dbReference type="EMBL" id="AP023213">
    <property type="protein sequence ID" value="BCG47598.1"/>
    <property type="molecule type" value="Genomic_DNA"/>
</dbReference>
<evidence type="ECO:0000313" key="3">
    <source>
        <dbReference type="Proteomes" id="UP000515472"/>
    </source>
</evidence>
<gene>
    <name evidence="2" type="ORF">GEOBRER4_23480</name>
</gene>
<name>A0A6S6M1T5_9BACT</name>
<organism evidence="2 3">
    <name type="scientific">Citrifermentans bremense</name>
    <dbReference type="NCBI Taxonomy" id="60035"/>
    <lineage>
        <taxon>Bacteria</taxon>
        <taxon>Pseudomonadati</taxon>
        <taxon>Thermodesulfobacteriota</taxon>
        <taxon>Desulfuromonadia</taxon>
        <taxon>Geobacterales</taxon>
        <taxon>Geobacteraceae</taxon>
        <taxon>Citrifermentans</taxon>
    </lineage>
</organism>